<organism evidence="1">
    <name type="scientific">mine drainage metagenome</name>
    <dbReference type="NCBI Taxonomy" id="410659"/>
    <lineage>
        <taxon>unclassified sequences</taxon>
        <taxon>metagenomes</taxon>
        <taxon>ecological metagenomes</taxon>
    </lineage>
</organism>
<dbReference type="EMBL" id="MLJW01000577">
    <property type="protein sequence ID" value="OIQ84975.1"/>
    <property type="molecule type" value="Genomic_DNA"/>
</dbReference>
<reference evidence="1" key="1">
    <citation type="submission" date="2016-10" db="EMBL/GenBank/DDBJ databases">
        <title>Sequence of Gallionella enrichment culture.</title>
        <authorList>
            <person name="Poehlein A."/>
            <person name="Muehling M."/>
            <person name="Daniel R."/>
        </authorList>
    </citation>
    <scope>NUCLEOTIDE SEQUENCE</scope>
</reference>
<evidence type="ECO:0000313" key="1">
    <source>
        <dbReference type="EMBL" id="OIQ84975.1"/>
    </source>
</evidence>
<proteinExistence type="predicted"/>
<dbReference type="InterPro" id="IPR043129">
    <property type="entry name" value="ATPase_NBD"/>
</dbReference>
<accession>A0A1J5QYQ5</accession>
<gene>
    <name evidence="1" type="primary">tsaB_8</name>
    <name evidence="1" type="ORF">GALL_332070</name>
</gene>
<protein>
    <submittedName>
        <fullName evidence="1">tRNA threonylcarbamoyladenosine biosynthesis protein TsaB</fullName>
    </submittedName>
</protein>
<name>A0A1J5QYQ5_9ZZZZ</name>
<dbReference type="Gene3D" id="3.30.420.40">
    <property type="match status" value="1"/>
</dbReference>
<comment type="caution">
    <text evidence="1">The sequence shown here is derived from an EMBL/GenBank/DDBJ whole genome shotgun (WGS) entry which is preliminary data.</text>
</comment>
<dbReference type="SUPFAM" id="SSF53067">
    <property type="entry name" value="Actin-like ATPase domain"/>
    <property type="match status" value="1"/>
</dbReference>
<dbReference type="AlphaFoldDB" id="A0A1J5QYQ5"/>
<sequence length="136" mass="14427">MAEEARWQCAAQGSFAVTALLDARMDEMYAGSFQFDRGLWRQDGQCSLIKPEDVGSTEGAVMAGNVFAVYAARLPDGPGLRLTALPTASAMLRLAPALLASGAAVSAEHALPTYVRDKVAQTTLERAALKQGEALR</sequence>